<dbReference type="EMBL" id="CP020809">
    <property type="protein sequence ID" value="ART68207.1"/>
    <property type="molecule type" value="Genomic_DNA"/>
</dbReference>
<evidence type="ECO:0000313" key="2">
    <source>
        <dbReference type="Proteomes" id="UP000195331"/>
    </source>
</evidence>
<dbReference type="KEGG" id="mdx:BTO20_06075"/>
<dbReference type="Proteomes" id="UP000195331">
    <property type="component" value="Chromosome"/>
</dbReference>
<sequence>MLVADVLDSFGHSLVRCGLLGGTLLGFPRQVLLRAFDRFEPALDVRQDRRQRALDLAQRLSRYR</sequence>
<name>A0A1Y0BZA8_9MYCO</name>
<protein>
    <submittedName>
        <fullName evidence="1">Uncharacterized protein</fullName>
    </submittedName>
</protein>
<accession>A0A1Y0BZA8</accession>
<gene>
    <name evidence="1" type="ORF">BTO20_06075</name>
</gene>
<reference evidence="1 2" key="1">
    <citation type="submission" date="2017-04" db="EMBL/GenBank/DDBJ databases">
        <title>Whole Genome Sequence of 1,4-Dioxane Degrading Bacterium Mycobacterium dioxanotrophicus PH-06.</title>
        <authorList>
            <person name="He Y."/>
        </authorList>
    </citation>
    <scope>NUCLEOTIDE SEQUENCE [LARGE SCALE GENOMIC DNA]</scope>
    <source>
        <strain evidence="1 2">PH-06</strain>
    </source>
</reference>
<proteinExistence type="predicted"/>
<organism evidence="1 2">
    <name type="scientific">Mycobacterium dioxanotrophicus</name>
    <dbReference type="NCBI Taxonomy" id="482462"/>
    <lineage>
        <taxon>Bacteria</taxon>
        <taxon>Bacillati</taxon>
        <taxon>Actinomycetota</taxon>
        <taxon>Actinomycetes</taxon>
        <taxon>Mycobacteriales</taxon>
        <taxon>Mycobacteriaceae</taxon>
        <taxon>Mycobacterium</taxon>
    </lineage>
</organism>
<keyword evidence="2" id="KW-1185">Reference proteome</keyword>
<dbReference type="AlphaFoldDB" id="A0A1Y0BZA8"/>
<evidence type="ECO:0000313" key="1">
    <source>
        <dbReference type="EMBL" id="ART68207.1"/>
    </source>
</evidence>